<dbReference type="Pfam" id="PF02371">
    <property type="entry name" value="Transposase_20"/>
    <property type="match status" value="1"/>
</dbReference>
<feature type="domain" description="Transposase IS110-like N-terminal" evidence="2">
    <location>
        <begin position="1"/>
        <end position="54"/>
    </location>
</feature>
<name>A0A6N7QCU3_9XANT</name>
<feature type="non-terminal residue" evidence="4">
    <location>
        <position position="1"/>
    </location>
</feature>
<evidence type="ECO:0000313" key="4">
    <source>
        <dbReference type="EMBL" id="MRH01630.1"/>
    </source>
</evidence>
<reference evidence="4 5" key="1">
    <citation type="submission" date="2019-11" db="EMBL/GenBank/DDBJ databases">
        <title>First report of rice panicle blight caused by Xanthomonas sp. in Iran.</title>
        <authorList>
            <person name="Mirghasempour S.A."/>
            <person name="Huang S."/>
            <person name="Brady C.L."/>
            <person name="Studholme D.J."/>
        </authorList>
    </citation>
    <scope>NUCLEOTIDE SEQUENCE [LARGE SCALE GENOMIC DNA]</scope>
    <source>
        <strain evidence="4 5">ASD011</strain>
    </source>
</reference>
<organism evidence="4 5">
    <name type="scientific">Xanthomonas sontii</name>
    <dbReference type="NCBI Taxonomy" id="2650745"/>
    <lineage>
        <taxon>Bacteria</taxon>
        <taxon>Pseudomonadati</taxon>
        <taxon>Pseudomonadota</taxon>
        <taxon>Gammaproteobacteria</taxon>
        <taxon>Lysobacterales</taxon>
        <taxon>Lysobacteraceae</taxon>
        <taxon>Xanthomonas</taxon>
    </lineage>
</organism>
<dbReference type="InterPro" id="IPR002525">
    <property type="entry name" value="Transp_IS110-like_N"/>
</dbReference>
<dbReference type="PANTHER" id="PTHR33055">
    <property type="entry name" value="TRANSPOSASE FOR INSERTION SEQUENCE ELEMENT IS1111A"/>
    <property type="match status" value="1"/>
</dbReference>
<feature type="domain" description="Transposase IS116/IS110/IS902 C-terminal" evidence="3">
    <location>
        <begin position="97"/>
        <end position="180"/>
    </location>
</feature>
<dbReference type="InterPro" id="IPR047650">
    <property type="entry name" value="Transpos_IS110"/>
</dbReference>
<dbReference type="RefSeq" id="WP_153752068.1">
    <property type="nucleotide sequence ID" value="NZ_WJPN01000013.1"/>
</dbReference>
<dbReference type="Pfam" id="PF01548">
    <property type="entry name" value="DEDD_Tnp_IS110"/>
    <property type="match status" value="1"/>
</dbReference>
<sequence length="224" mass="24964">DRSDAKLIASYALRHREQLRRWHPDPPALKQLKALVRRRQDLQQMLQMERNRLDVAPAQVKDSIQVHLADLQHHIAQIEQAIDDHIDQDPTLRGQRELLVSIQGIADTSAALMLTELGDVRRFADASAVTAFAGLNPCLQESGERKGHVCISRTGSPRLRAGLFMPALVAMTHNPIIRALKQRLSERGKTGKQIVCAAMRKLLHLAYGVLKSGTAFDPKRGLAC</sequence>
<protein>
    <submittedName>
        <fullName evidence="4">Transposase</fullName>
    </submittedName>
</protein>
<dbReference type="EMBL" id="WJPN01000013">
    <property type="protein sequence ID" value="MRH01630.1"/>
    <property type="molecule type" value="Genomic_DNA"/>
</dbReference>
<evidence type="ECO:0000259" key="3">
    <source>
        <dbReference type="Pfam" id="PF02371"/>
    </source>
</evidence>
<accession>A0A6N7QCU3</accession>
<keyword evidence="1" id="KW-0175">Coiled coil</keyword>
<dbReference type="InterPro" id="IPR003346">
    <property type="entry name" value="Transposase_20"/>
</dbReference>
<dbReference type="GO" id="GO:0004803">
    <property type="term" value="F:transposase activity"/>
    <property type="evidence" value="ECO:0007669"/>
    <property type="project" value="InterPro"/>
</dbReference>
<evidence type="ECO:0000256" key="1">
    <source>
        <dbReference type="SAM" id="Coils"/>
    </source>
</evidence>
<dbReference type="AlphaFoldDB" id="A0A6N7QCU3"/>
<dbReference type="PANTHER" id="PTHR33055:SF3">
    <property type="entry name" value="PUTATIVE TRANSPOSASE FOR IS117-RELATED"/>
    <property type="match status" value="1"/>
</dbReference>
<gene>
    <name evidence="4" type="ORF">GIY21_15145</name>
</gene>
<evidence type="ECO:0000259" key="2">
    <source>
        <dbReference type="Pfam" id="PF01548"/>
    </source>
</evidence>
<feature type="coiled-coil region" evidence="1">
    <location>
        <begin position="32"/>
        <end position="88"/>
    </location>
</feature>
<dbReference type="GO" id="GO:0003677">
    <property type="term" value="F:DNA binding"/>
    <property type="evidence" value="ECO:0007669"/>
    <property type="project" value="InterPro"/>
</dbReference>
<comment type="caution">
    <text evidence="4">The sequence shown here is derived from an EMBL/GenBank/DDBJ whole genome shotgun (WGS) entry which is preliminary data.</text>
</comment>
<dbReference type="Proteomes" id="UP000439314">
    <property type="component" value="Unassembled WGS sequence"/>
</dbReference>
<dbReference type="GO" id="GO:0006313">
    <property type="term" value="P:DNA transposition"/>
    <property type="evidence" value="ECO:0007669"/>
    <property type="project" value="InterPro"/>
</dbReference>
<evidence type="ECO:0000313" key="5">
    <source>
        <dbReference type="Proteomes" id="UP000439314"/>
    </source>
</evidence>
<proteinExistence type="predicted"/>